<reference evidence="1" key="2">
    <citation type="submission" date="2020-09" db="EMBL/GenBank/DDBJ databases">
        <authorList>
            <person name="Sun Q."/>
            <person name="Kim S."/>
        </authorList>
    </citation>
    <scope>NUCLEOTIDE SEQUENCE</scope>
    <source>
        <strain evidence="1">KCTC 42731</strain>
    </source>
</reference>
<dbReference type="Proteomes" id="UP000623842">
    <property type="component" value="Unassembled WGS sequence"/>
</dbReference>
<evidence type="ECO:0000313" key="2">
    <source>
        <dbReference type="Proteomes" id="UP000623842"/>
    </source>
</evidence>
<dbReference type="EMBL" id="BNCK01000001">
    <property type="protein sequence ID" value="GHF78367.1"/>
    <property type="molecule type" value="Genomic_DNA"/>
</dbReference>
<name>A0A919BBY9_9GAMM</name>
<proteinExistence type="predicted"/>
<evidence type="ECO:0000313" key="1">
    <source>
        <dbReference type="EMBL" id="GHF78367.1"/>
    </source>
</evidence>
<keyword evidence="2" id="KW-1185">Reference proteome</keyword>
<accession>A0A919BBY9</accession>
<organism evidence="1 2">
    <name type="scientific">Thalassotalea marina</name>
    <dbReference type="NCBI Taxonomy" id="1673741"/>
    <lineage>
        <taxon>Bacteria</taxon>
        <taxon>Pseudomonadati</taxon>
        <taxon>Pseudomonadota</taxon>
        <taxon>Gammaproteobacteria</taxon>
        <taxon>Alteromonadales</taxon>
        <taxon>Colwelliaceae</taxon>
        <taxon>Thalassotalea</taxon>
    </lineage>
</organism>
<comment type="caution">
    <text evidence="1">The sequence shown here is derived from an EMBL/GenBank/DDBJ whole genome shotgun (WGS) entry which is preliminary data.</text>
</comment>
<gene>
    <name evidence="1" type="ORF">GCM10017161_01780</name>
</gene>
<protein>
    <submittedName>
        <fullName evidence="1">Uncharacterized protein</fullName>
    </submittedName>
</protein>
<sequence length="62" mass="7209">MEFLAYLELAKQFKRNHSMARLVRETISALLVTQMANFIRQGTYIKRGCLYKKGLLCNNSPK</sequence>
<reference evidence="1" key="1">
    <citation type="journal article" date="2014" name="Int. J. Syst. Evol. Microbiol.">
        <title>Complete genome sequence of Corynebacterium casei LMG S-19264T (=DSM 44701T), isolated from a smear-ripened cheese.</title>
        <authorList>
            <consortium name="US DOE Joint Genome Institute (JGI-PGF)"/>
            <person name="Walter F."/>
            <person name="Albersmeier A."/>
            <person name="Kalinowski J."/>
            <person name="Ruckert C."/>
        </authorList>
    </citation>
    <scope>NUCLEOTIDE SEQUENCE</scope>
    <source>
        <strain evidence="1">KCTC 42731</strain>
    </source>
</reference>
<dbReference type="AlphaFoldDB" id="A0A919BBY9"/>